<dbReference type="EMBL" id="LAZR01026324">
    <property type="protein sequence ID" value="KKL69097.1"/>
    <property type="molecule type" value="Genomic_DNA"/>
</dbReference>
<sequence>MELKEARELSNLWRFQNLTRGTTDIPISATAEALITLDDRITELEKEIKFKKC</sequence>
<name>A0A0F9H199_9ZZZZ</name>
<comment type="caution">
    <text evidence="1">The sequence shown here is derived from an EMBL/GenBank/DDBJ whole genome shotgun (WGS) entry which is preliminary data.</text>
</comment>
<accession>A0A0F9H199</accession>
<evidence type="ECO:0000313" key="1">
    <source>
        <dbReference type="EMBL" id="KKL69097.1"/>
    </source>
</evidence>
<proteinExistence type="predicted"/>
<dbReference type="AlphaFoldDB" id="A0A0F9H199"/>
<organism evidence="1">
    <name type="scientific">marine sediment metagenome</name>
    <dbReference type="NCBI Taxonomy" id="412755"/>
    <lineage>
        <taxon>unclassified sequences</taxon>
        <taxon>metagenomes</taxon>
        <taxon>ecological metagenomes</taxon>
    </lineage>
</organism>
<protein>
    <submittedName>
        <fullName evidence="1">Uncharacterized protein</fullName>
    </submittedName>
</protein>
<reference evidence="1" key="1">
    <citation type="journal article" date="2015" name="Nature">
        <title>Complex archaea that bridge the gap between prokaryotes and eukaryotes.</title>
        <authorList>
            <person name="Spang A."/>
            <person name="Saw J.H."/>
            <person name="Jorgensen S.L."/>
            <person name="Zaremba-Niedzwiedzka K."/>
            <person name="Martijn J."/>
            <person name="Lind A.E."/>
            <person name="van Eijk R."/>
            <person name="Schleper C."/>
            <person name="Guy L."/>
            <person name="Ettema T.J."/>
        </authorList>
    </citation>
    <scope>NUCLEOTIDE SEQUENCE</scope>
</reference>
<gene>
    <name evidence="1" type="ORF">LCGC14_2118390</name>
</gene>